<evidence type="ECO:0008006" key="3">
    <source>
        <dbReference type="Google" id="ProtNLM"/>
    </source>
</evidence>
<dbReference type="SUPFAM" id="SSF50494">
    <property type="entry name" value="Trypsin-like serine proteases"/>
    <property type="match status" value="1"/>
</dbReference>
<name>A0A1S1MV56_9GAMM</name>
<dbReference type="Gene3D" id="2.40.10.120">
    <property type="match status" value="1"/>
</dbReference>
<dbReference type="EMBL" id="MKJU01000025">
    <property type="protein sequence ID" value="OHU91111.1"/>
    <property type="molecule type" value="Genomic_DNA"/>
</dbReference>
<accession>A0A1S1MV56</accession>
<evidence type="ECO:0000313" key="2">
    <source>
        <dbReference type="Proteomes" id="UP000179786"/>
    </source>
</evidence>
<reference evidence="1 2" key="1">
    <citation type="submission" date="2016-09" db="EMBL/GenBank/DDBJ databases">
        <title>Pseudoalteromonas amylolytica sp. nov., isolated from the surface seawater.</title>
        <authorList>
            <person name="Wu Y.-H."/>
            <person name="Cheng H."/>
            <person name="Jin X.-B."/>
            <person name="Wang C.-S."/>
            <person name="Xu X.-W."/>
        </authorList>
    </citation>
    <scope>NUCLEOTIDE SEQUENCE [LARGE SCALE GENOMIC DNA]</scope>
    <source>
        <strain evidence="1 2">JW1</strain>
    </source>
</reference>
<dbReference type="Proteomes" id="UP000179786">
    <property type="component" value="Unassembled WGS sequence"/>
</dbReference>
<dbReference type="AlphaFoldDB" id="A0A1S1MV56"/>
<dbReference type="InterPro" id="IPR009003">
    <property type="entry name" value="Peptidase_S1_PA"/>
</dbReference>
<keyword evidence="2" id="KW-1185">Reference proteome</keyword>
<sequence>MIYAEHIDTLKYEPIVVRALSASKRWLMLGATVALFGCGMSQTHQGKELAIAYQNNSSIQPAEGKDVVINYQVMVSVRPEDNKLINGMGIPLNPELIVTADHVVDGLEVGDLAYVQLGRLGKLSQPMAAEVVLRSPQTDLAYLKLVESRFEPAVVPKWCEDEQFGSRVAMSKLTPDSRVTTASGTVSGITKRPLMTESFNAEASKEGFPPNNMHSEPVSWILLHQAMSGGFSGGAIYDVNNQCVVAVSSLIASFNDLAEPDLYGSVYEAIKTKYWADSSKVIAFGVPMQTVMKLANTVTAKL</sequence>
<proteinExistence type="predicted"/>
<dbReference type="RefSeq" id="WP_070984701.1">
    <property type="nucleotide sequence ID" value="NZ_MKJU01000025.1"/>
</dbReference>
<evidence type="ECO:0000313" key="1">
    <source>
        <dbReference type="EMBL" id="OHU91111.1"/>
    </source>
</evidence>
<dbReference type="Pfam" id="PF13365">
    <property type="entry name" value="Trypsin_2"/>
    <property type="match status" value="1"/>
</dbReference>
<organism evidence="1 2">
    <name type="scientific">Pseudoalteromonas amylolytica</name>
    <dbReference type="NCBI Taxonomy" id="1859457"/>
    <lineage>
        <taxon>Bacteria</taxon>
        <taxon>Pseudomonadati</taxon>
        <taxon>Pseudomonadota</taxon>
        <taxon>Gammaproteobacteria</taxon>
        <taxon>Alteromonadales</taxon>
        <taxon>Pseudoalteromonadaceae</taxon>
        <taxon>Pseudoalteromonas</taxon>
    </lineage>
</organism>
<gene>
    <name evidence="1" type="ORF">BET10_09620</name>
</gene>
<dbReference type="STRING" id="1859457.BET10_09620"/>
<protein>
    <recommendedName>
        <fullName evidence="3">Serine protease</fullName>
    </recommendedName>
</protein>
<comment type="caution">
    <text evidence="1">The sequence shown here is derived from an EMBL/GenBank/DDBJ whole genome shotgun (WGS) entry which is preliminary data.</text>
</comment>